<dbReference type="NCBIfam" id="TIGR00608">
    <property type="entry name" value="radc"/>
    <property type="match status" value="1"/>
</dbReference>
<feature type="domain" description="MPN" evidence="7">
    <location>
        <begin position="108"/>
        <end position="230"/>
    </location>
</feature>
<dbReference type="InterPro" id="IPR001405">
    <property type="entry name" value="UPF0758"/>
</dbReference>
<dbReference type="InterPro" id="IPR037518">
    <property type="entry name" value="MPN"/>
</dbReference>
<dbReference type="GO" id="GO:0006508">
    <property type="term" value="P:proteolysis"/>
    <property type="evidence" value="ECO:0007669"/>
    <property type="project" value="UniProtKB-KW"/>
</dbReference>
<dbReference type="AlphaFoldDB" id="A0A653ABL5"/>
<keyword evidence="1" id="KW-0645">Protease</keyword>
<dbReference type="PROSITE" id="PS01302">
    <property type="entry name" value="UPF0758"/>
    <property type="match status" value="1"/>
</dbReference>
<proteinExistence type="inferred from homology"/>
<dbReference type="EMBL" id="UPXX01000029">
    <property type="protein sequence ID" value="VBB45457.1"/>
    <property type="molecule type" value="Genomic_DNA"/>
</dbReference>
<dbReference type="InterPro" id="IPR020891">
    <property type="entry name" value="UPF0758_CS"/>
</dbReference>
<gene>
    <name evidence="8" type="ORF">TRIP_B350408</name>
</gene>
<evidence type="ECO:0000256" key="3">
    <source>
        <dbReference type="ARBA" id="ARBA00022801"/>
    </source>
</evidence>
<dbReference type="PANTHER" id="PTHR30471:SF3">
    <property type="entry name" value="UPF0758 PROTEIN YEES-RELATED"/>
    <property type="match status" value="1"/>
</dbReference>
<protein>
    <recommendedName>
        <fullName evidence="7">MPN domain-containing protein</fullName>
    </recommendedName>
</protein>
<dbReference type="Pfam" id="PF20582">
    <property type="entry name" value="UPF0758_N"/>
    <property type="match status" value="1"/>
</dbReference>
<keyword evidence="4" id="KW-0862">Zinc</keyword>
<evidence type="ECO:0000256" key="4">
    <source>
        <dbReference type="ARBA" id="ARBA00022833"/>
    </source>
</evidence>
<keyword evidence="5" id="KW-0482">Metalloprotease</keyword>
<dbReference type="Gene3D" id="3.40.140.10">
    <property type="entry name" value="Cytidine Deaminase, domain 2"/>
    <property type="match status" value="1"/>
</dbReference>
<dbReference type="InterPro" id="IPR046778">
    <property type="entry name" value="UPF0758_N"/>
</dbReference>
<keyword evidence="2" id="KW-0479">Metal-binding</keyword>
<name>A0A653ABL5_UNCDX</name>
<dbReference type="Pfam" id="PF04002">
    <property type="entry name" value="RadC"/>
    <property type="match status" value="1"/>
</dbReference>
<dbReference type="NCBIfam" id="NF000642">
    <property type="entry name" value="PRK00024.1"/>
    <property type="match status" value="1"/>
</dbReference>
<keyword evidence="3" id="KW-0378">Hydrolase</keyword>
<dbReference type="GO" id="GO:0008237">
    <property type="term" value="F:metallopeptidase activity"/>
    <property type="evidence" value="ECO:0007669"/>
    <property type="project" value="UniProtKB-KW"/>
</dbReference>
<evidence type="ECO:0000313" key="8">
    <source>
        <dbReference type="EMBL" id="VBB45457.1"/>
    </source>
</evidence>
<comment type="similarity">
    <text evidence="6">Belongs to the UPF0758 family.</text>
</comment>
<evidence type="ECO:0000256" key="6">
    <source>
        <dbReference type="RuleBase" id="RU003797"/>
    </source>
</evidence>
<dbReference type="InterPro" id="IPR025657">
    <property type="entry name" value="RadC_JAB"/>
</dbReference>
<dbReference type="PANTHER" id="PTHR30471">
    <property type="entry name" value="DNA REPAIR PROTEIN RADC"/>
    <property type="match status" value="1"/>
</dbReference>
<dbReference type="PROSITE" id="PS50249">
    <property type="entry name" value="MPN"/>
    <property type="match status" value="1"/>
</dbReference>
<evidence type="ECO:0000256" key="5">
    <source>
        <dbReference type="ARBA" id="ARBA00023049"/>
    </source>
</evidence>
<evidence type="ECO:0000256" key="2">
    <source>
        <dbReference type="ARBA" id="ARBA00022723"/>
    </source>
</evidence>
<dbReference type="CDD" id="cd08071">
    <property type="entry name" value="MPN_DUF2466"/>
    <property type="match status" value="1"/>
</dbReference>
<reference evidence="8" key="1">
    <citation type="submission" date="2018-07" db="EMBL/GenBank/DDBJ databases">
        <authorList>
            <consortium name="Genoscope - CEA"/>
            <person name="William W."/>
        </authorList>
    </citation>
    <scope>NUCLEOTIDE SEQUENCE</scope>
    <source>
        <strain evidence="8">IK1</strain>
    </source>
</reference>
<sequence>MKDEAAWRRRVEGHRERLRQRFVEGGLERFSDEEVVEFLLTLGTPRGDLKPAAREAMKSLGSLSAVLSAPLEKLTAIPGIGARNALYLKLVHQVAARYLRDRAATQPFFSSSQCIFDYLFHSMRDLKREVFKVLFLNRKNMLIEDRDLFAGSLTGSAVYPREIMGLALELKAAALVFVHNHPSGDPSPSPEDQRLTRDLVWAAKLLMIQVLDHIVIGHNTYYSFADQGQIRRYAEDYDQRLRSI</sequence>
<dbReference type="GO" id="GO:0046872">
    <property type="term" value="F:metal ion binding"/>
    <property type="evidence" value="ECO:0007669"/>
    <property type="project" value="UniProtKB-KW"/>
</dbReference>
<organism evidence="8">
    <name type="scientific">Uncultured Desulfatiglans sp</name>
    <dbReference type="NCBI Taxonomy" id="1748965"/>
    <lineage>
        <taxon>Bacteria</taxon>
        <taxon>Pseudomonadati</taxon>
        <taxon>Thermodesulfobacteriota</taxon>
        <taxon>Desulfobacteria</taxon>
        <taxon>Desulfatiglandales</taxon>
        <taxon>Desulfatiglandaceae</taxon>
        <taxon>Desulfatiglans</taxon>
        <taxon>environmental samples</taxon>
    </lineage>
</organism>
<evidence type="ECO:0000259" key="7">
    <source>
        <dbReference type="PROSITE" id="PS50249"/>
    </source>
</evidence>
<evidence type="ECO:0000256" key="1">
    <source>
        <dbReference type="ARBA" id="ARBA00022670"/>
    </source>
</evidence>
<accession>A0A653ABL5</accession>